<gene>
    <name evidence="1" type="ORF">A33K_18556</name>
</gene>
<name>A0ABN0FXL2_9BURK</name>
<keyword evidence="2" id="KW-1185">Reference proteome</keyword>
<evidence type="ECO:0000313" key="2">
    <source>
        <dbReference type="Proteomes" id="UP000004682"/>
    </source>
</evidence>
<dbReference type="EMBL" id="JH692071">
    <property type="protein sequence ID" value="EIP84701.1"/>
    <property type="molecule type" value="Genomic_DNA"/>
</dbReference>
<organism evidence="1 2">
    <name type="scientific">Burkholderia humptydooensis MSMB43</name>
    <dbReference type="NCBI Taxonomy" id="441157"/>
    <lineage>
        <taxon>Bacteria</taxon>
        <taxon>Pseudomonadati</taxon>
        <taxon>Pseudomonadota</taxon>
        <taxon>Betaproteobacteria</taxon>
        <taxon>Burkholderiales</taxon>
        <taxon>Burkholderiaceae</taxon>
        <taxon>Burkholderia</taxon>
        <taxon>pseudomallei group</taxon>
    </lineage>
</organism>
<protein>
    <submittedName>
        <fullName evidence="1">Uncharacterized protein</fullName>
    </submittedName>
</protein>
<reference evidence="2" key="1">
    <citation type="journal article" date="2012" name="J. Bacteriol.">
        <title>Revised Genome Sequence of Burkholderia thailandensis MSMB43 with Improved Annotation.</title>
        <authorList>
            <person name="Zhuo Y."/>
            <person name="Liu L."/>
            <person name="Wang Q."/>
            <person name="Liu X."/>
            <person name="Ren B."/>
            <person name="Liu M."/>
            <person name="Ni P."/>
            <person name="Cheng Y.Q."/>
            <person name="Zhang L."/>
        </authorList>
    </citation>
    <scope>NUCLEOTIDE SEQUENCE [LARGE SCALE GENOMIC DNA]</scope>
    <source>
        <strain evidence="2">MSMB43</strain>
    </source>
</reference>
<proteinExistence type="predicted"/>
<evidence type="ECO:0000313" key="1">
    <source>
        <dbReference type="EMBL" id="EIP84701.1"/>
    </source>
</evidence>
<sequence>MGVSFGVGMTPLAAVDTRFIGVVHAACVRVRADFSKRADDAVRRVER</sequence>
<accession>A0ABN0FXL2</accession>
<dbReference type="Proteomes" id="UP000004682">
    <property type="component" value="Unassembled WGS sequence"/>
</dbReference>